<evidence type="ECO:0000256" key="8">
    <source>
        <dbReference type="ARBA" id="ARBA00023136"/>
    </source>
</evidence>
<dbReference type="PANTHER" id="PTHR43549:SF3">
    <property type="entry name" value="MULTIDRUG RESISTANCE PROTEIN YPNP-RELATED"/>
    <property type="match status" value="1"/>
</dbReference>
<evidence type="ECO:0000256" key="4">
    <source>
        <dbReference type="ARBA" id="ARBA00022692"/>
    </source>
</evidence>
<evidence type="ECO:0000313" key="11">
    <source>
        <dbReference type="EMBL" id="NEC48050.1"/>
    </source>
</evidence>
<reference evidence="11 12" key="1">
    <citation type="submission" date="2020-01" db="EMBL/GenBank/DDBJ databases">
        <title>Insect and environment-associated Actinomycetes.</title>
        <authorList>
            <person name="Currrie C."/>
            <person name="Chevrette M."/>
            <person name="Carlson C."/>
            <person name="Stubbendieck R."/>
            <person name="Wendt-Pienkowski E."/>
        </authorList>
    </citation>
    <scope>NUCLEOTIDE SEQUENCE [LARGE SCALE GENOMIC DNA]</scope>
    <source>
        <strain evidence="11 12">SID8189</strain>
    </source>
</reference>
<evidence type="ECO:0000256" key="10">
    <source>
        <dbReference type="SAM" id="Phobius"/>
    </source>
</evidence>
<evidence type="ECO:0000313" key="12">
    <source>
        <dbReference type="Proteomes" id="UP000471745"/>
    </source>
</evidence>
<feature type="transmembrane region" description="Helical" evidence="10">
    <location>
        <begin position="374"/>
        <end position="397"/>
    </location>
</feature>
<evidence type="ECO:0000256" key="3">
    <source>
        <dbReference type="ARBA" id="ARBA00022475"/>
    </source>
</evidence>
<feature type="transmembrane region" description="Helical" evidence="10">
    <location>
        <begin position="508"/>
        <end position="530"/>
    </location>
</feature>
<dbReference type="PANTHER" id="PTHR43549">
    <property type="entry name" value="MULTIDRUG RESISTANCE PROTEIN YPNP-RELATED"/>
    <property type="match status" value="1"/>
</dbReference>
<dbReference type="PRINTS" id="PR01806">
    <property type="entry name" value="VIRFACTRMVIN"/>
</dbReference>
<sequence>PVPGPASPTPGHYAGATPPPAAESAAPEPASTPAPKKGGRAGGLLKSSAVMAAGTMVSRLTGFIRSALIVSALGLGLLGDSFQVAYQLPTMIYILTVGGGLNSVFVPQLVRAMKDDDDGGEAYANRLLTLVMVALALLTAAAWLAAPLLVRALSNPVASDPAANDVAVTFTRYFLPSIFFMGVHVVMGQILNARGRFGAMMWTPVLNNIVIIVTLGTFIWVYGTAADSKMQVSNIPPEGLRLLGIGVLLGLVVQALAMIPYLRETGFRMRLRFDWKGHGLGKAAMLAKWTILFVLANQAGALVVTQLSTAAGLDSDVEGTGFAAYANAQLIWGLPQAIITVSLMAALLPRISRSAAEDDGGAVRDDISQGLRTTAVAIVPIAFGFLALGIPMCTLIFGSSGTSEATNMGYMLMAFGLGLIPYSVQYVVLRAFYAYEDTRTPFYNTVIVAAANAIAAGVCFLVLPARWAVVGMAASYGIAYALGVGVAWRRLRKRLGGDLDGARVLRTYARLCIASVPAALLSGAACYGISKVLGQGVLGSFAALLGGGAVLLGVFYVAARRMRIDEVNSLVGMVRGRLGR</sequence>
<comment type="caution">
    <text evidence="11">The sequence shown here is derived from an EMBL/GenBank/DDBJ whole genome shotgun (WGS) entry which is preliminary data.</text>
</comment>
<dbReference type="GO" id="GO:0005886">
    <property type="term" value="C:plasma membrane"/>
    <property type="evidence" value="ECO:0007669"/>
    <property type="project" value="UniProtKB-SubCell"/>
</dbReference>
<evidence type="ECO:0000256" key="9">
    <source>
        <dbReference type="SAM" id="MobiDB-lite"/>
    </source>
</evidence>
<dbReference type="InterPro" id="IPR004268">
    <property type="entry name" value="MurJ"/>
</dbReference>
<feature type="transmembrane region" description="Helical" evidence="10">
    <location>
        <begin position="205"/>
        <end position="222"/>
    </location>
</feature>
<keyword evidence="12" id="KW-1185">Reference proteome</keyword>
<dbReference type="Proteomes" id="UP000471745">
    <property type="component" value="Unassembled WGS sequence"/>
</dbReference>
<feature type="transmembrane region" description="Helical" evidence="10">
    <location>
        <begin position="84"/>
        <end position="106"/>
    </location>
</feature>
<feature type="transmembrane region" description="Helical" evidence="10">
    <location>
        <begin position="173"/>
        <end position="193"/>
    </location>
</feature>
<gene>
    <name evidence="11" type="primary">murJ</name>
    <name evidence="11" type="ORF">G3I18_05575</name>
</gene>
<keyword evidence="3" id="KW-1003">Cell membrane</keyword>
<dbReference type="InterPro" id="IPR052031">
    <property type="entry name" value="Membrane_Transporter-Flippase"/>
</dbReference>
<feature type="transmembrane region" description="Helical" evidence="10">
    <location>
        <begin position="441"/>
        <end position="463"/>
    </location>
</feature>
<organism evidence="11 12">
    <name type="scientific">Actinospica acidiphila</name>
    <dbReference type="NCBI Taxonomy" id="304899"/>
    <lineage>
        <taxon>Bacteria</taxon>
        <taxon>Bacillati</taxon>
        <taxon>Actinomycetota</taxon>
        <taxon>Actinomycetes</taxon>
        <taxon>Catenulisporales</taxon>
        <taxon>Actinospicaceae</taxon>
        <taxon>Actinospica</taxon>
    </lineage>
</organism>
<name>A0A9X5HAW5_9ACTN</name>
<feature type="transmembrane region" description="Helical" evidence="10">
    <location>
        <begin position="536"/>
        <end position="559"/>
    </location>
</feature>
<feature type="transmembrane region" description="Helical" evidence="10">
    <location>
        <begin position="409"/>
        <end position="429"/>
    </location>
</feature>
<evidence type="ECO:0000256" key="1">
    <source>
        <dbReference type="ARBA" id="ARBA00004651"/>
    </source>
</evidence>
<keyword evidence="7 10" id="KW-1133">Transmembrane helix</keyword>
<evidence type="ECO:0000256" key="6">
    <source>
        <dbReference type="ARBA" id="ARBA00022984"/>
    </source>
</evidence>
<feature type="compositionally biased region" description="Low complexity" evidence="9">
    <location>
        <begin position="22"/>
        <end position="35"/>
    </location>
</feature>
<comment type="subcellular location">
    <subcellularLocation>
        <location evidence="1">Cell membrane</location>
        <topology evidence="1">Multi-pass membrane protein</topology>
    </subcellularLocation>
</comment>
<keyword evidence="4 10" id="KW-0812">Transmembrane</keyword>
<feature type="transmembrane region" description="Helical" evidence="10">
    <location>
        <begin position="469"/>
        <end position="488"/>
    </location>
</feature>
<evidence type="ECO:0000256" key="2">
    <source>
        <dbReference type="ARBA" id="ARBA00022448"/>
    </source>
</evidence>
<evidence type="ECO:0000256" key="7">
    <source>
        <dbReference type="ARBA" id="ARBA00022989"/>
    </source>
</evidence>
<dbReference type="Pfam" id="PF03023">
    <property type="entry name" value="MurJ"/>
    <property type="match status" value="1"/>
</dbReference>
<dbReference type="CDD" id="cd13123">
    <property type="entry name" value="MATE_MurJ_like"/>
    <property type="match status" value="1"/>
</dbReference>
<keyword evidence="6" id="KW-0573">Peptidoglycan synthesis</keyword>
<feature type="non-terminal residue" evidence="11">
    <location>
        <position position="1"/>
    </location>
</feature>
<dbReference type="EMBL" id="JAAGNA010000193">
    <property type="protein sequence ID" value="NEC48050.1"/>
    <property type="molecule type" value="Genomic_DNA"/>
</dbReference>
<feature type="transmembrane region" description="Helical" evidence="10">
    <location>
        <begin position="283"/>
        <end position="304"/>
    </location>
</feature>
<dbReference type="AlphaFoldDB" id="A0A9X5HAW5"/>
<keyword evidence="8 10" id="KW-0472">Membrane</keyword>
<feature type="transmembrane region" description="Helical" evidence="10">
    <location>
        <begin position="242"/>
        <end position="262"/>
    </location>
</feature>
<dbReference type="GO" id="GO:0009252">
    <property type="term" value="P:peptidoglycan biosynthetic process"/>
    <property type="evidence" value="ECO:0007669"/>
    <property type="project" value="UniProtKB-KW"/>
</dbReference>
<feature type="region of interest" description="Disordered" evidence="9">
    <location>
        <begin position="1"/>
        <end position="41"/>
    </location>
</feature>
<feature type="transmembrane region" description="Helical" evidence="10">
    <location>
        <begin position="324"/>
        <end position="348"/>
    </location>
</feature>
<evidence type="ECO:0000256" key="5">
    <source>
        <dbReference type="ARBA" id="ARBA00022960"/>
    </source>
</evidence>
<keyword evidence="2" id="KW-0813">Transport</keyword>
<dbReference type="GO" id="GO:0008360">
    <property type="term" value="P:regulation of cell shape"/>
    <property type="evidence" value="ECO:0007669"/>
    <property type="project" value="UniProtKB-KW"/>
</dbReference>
<accession>A0A9X5HAW5</accession>
<protein>
    <submittedName>
        <fullName evidence="11">Murein biosynthesis integral membrane protein MurJ</fullName>
    </submittedName>
</protein>
<proteinExistence type="predicted"/>
<keyword evidence="5" id="KW-0133">Cell shape</keyword>
<dbReference type="RefSeq" id="WP_163086554.1">
    <property type="nucleotide sequence ID" value="NZ_JAAGNA010000193.1"/>
</dbReference>
<feature type="transmembrane region" description="Helical" evidence="10">
    <location>
        <begin position="127"/>
        <end position="153"/>
    </location>
</feature>
<dbReference type="NCBIfam" id="TIGR01695">
    <property type="entry name" value="murJ_mviN"/>
    <property type="match status" value="1"/>
</dbReference>